<keyword evidence="4" id="KW-1185">Reference proteome</keyword>
<name>A0A918L9S8_9PSEU</name>
<dbReference type="InterPro" id="IPR010872">
    <property type="entry name" value="MDMPI_C-term_domain"/>
</dbReference>
<comment type="caution">
    <text evidence="3">The sequence shown here is derived from an EMBL/GenBank/DDBJ whole genome shotgun (WGS) entry which is preliminary data.</text>
</comment>
<dbReference type="GO" id="GO:0046872">
    <property type="term" value="F:metal ion binding"/>
    <property type="evidence" value="ECO:0007669"/>
    <property type="project" value="InterPro"/>
</dbReference>
<proteinExistence type="predicted"/>
<dbReference type="AlphaFoldDB" id="A0A918L9S8"/>
<dbReference type="Pfam" id="PF07398">
    <property type="entry name" value="MDMPI_C"/>
    <property type="match status" value="1"/>
</dbReference>
<dbReference type="GO" id="GO:0005886">
    <property type="term" value="C:plasma membrane"/>
    <property type="evidence" value="ECO:0007669"/>
    <property type="project" value="TreeGrafter"/>
</dbReference>
<reference evidence="3" key="2">
    <citation type="submission" date="2020-09" db="EMBL/GenBank/DDBJ databases">
        <authorList>
            <person name="Sun Q."/>
            <person name="Ohkuma M."/>
        </authorList>
    </citation>
    <scope>NUCLEOTIDE SEQUENCE</scope>
    <source>
        <strain evidence="3">JCM 3276</strain>
    </source>
</reference>
<sequence length="242" mass="25988">MDHAAYIDQIRLHCAAMRAAAEKAGPDAPVPTCPDWTVRDLIAHVAGLQAWLEVSLPLPPEGPAPDEPRVPSDWAELLDWWDERVRNVTAGLAATAPTTRTWSFVPGFGADAGWFARRQAHETAIHRLDAEHAAAETVPSLLFDPEFAADGIAELFELLPPAPADRSGTILLHAADAGRAWLVTLSETEPLRVDDTPAEPDALYADARVVGTADAVYRAVWGRPGHAVVSGDSALVTTLKSF</sequence>
<dbReference type="SUPFAM" id="SSF109854">
    <property type="entry name" value="DinB/YfiT-like putative metalloenzymes"/>
    <property type="match status" value="1"/>
</dbReference>
<gene>
    <name evidence="3" type="ORF">GCM10010171_13400</name>
</gene>
<dbReference type="Pfam" id="PF11716">
    <property type="entry name" value="MDMPI_N"/>
    <property type="match status" value="1"/>
</dbReference>
<dbReference type="EMBL" id="BMRB01000001">
    <property type="protein sequence ID" value="GGS21917.1"/>
    <property type="molecule type" value="Genomic_DNA"/>
</dbReference>
<dbReference type="PANTHER" id="PTHR40758">
    <property type="entry name" value="CONSERVED PROTEIN"/>
    <property type="match status" value="1"/>
</dbReference>
<accession>A0A918L9S8</accession>
<feature type="domain" description="MDMPI C-terminal" evidence="1">
    <location>
        <begin position="146"/>
        <end position="236"/>
    </location>
</feature>
<evidence type="ECO:0000259" key="1">
    <source>
        <dbReference type="Pfam" id="PF07398"/>
    </source>
</evidence>
<organism evidence="3 4">
    <name type="scientific">Actinokineospora fastidiosa</name>
    <dbReference type="NCBI Taxonomy" id="1816"/>
    <lineage>
        <taxon>Bacteria</taxon>
        <taxon>Bacillati</taxon>
        <taxon>Actinomycetota</taxon>
        <taxon>Actinomycetes</taxon>
        <taxon>Pseudonocardiales</taxon>
        <taxon>Pseudonocardiaceae</taxon>
        <taxon>Actinokineospora</taxon>
    </lineage>
</organism>
<evidence type="ECO:0000259" key="2">
    <source>
        <dbReference type="Pfam" id="PF11716"/>
    </source>
</evidence>
<dbReference type="Proteomes" id="UP000660680">
    <property type="component" value="Unassembled WGS sequence"/>
</dbReference>
<dbReference type="InterPro" id="IPR017517">
    <property type="entry name" value="Maleyloyr_isom"/>
</dbReference>
<evidence type="ECO:0008006" key="5">
    <source>
        <dbReference type="Google" id="ProtNLM"/>
    </source>
</evidence>
<dbReference type="RefSeq" id="WP_229786643.1">
    <property type="nucleotide sequence ID" value="NZ_BMRB01000001.1"/>
</dbReference>
<dbReference type="InterPro" id="IPR034660">
    <property type="entry name" value="DinB/YfiT-like"/>
</dbReference>
<protein>
    <recommendedName>
        <fullName evidence="5">Maleylpyruvate isomerase family mycothiol-dependent enzyme</fullName>
    </recommendedName>
</protein>
<evidence type="ECO:0000313" key="4">
    <source>
        <dbReference type="Proteomes" id="UP000660680"/>
    </source>
</evidence>
<dbReference type="PANTHER" id="PTHR40758:SF1">
    <property type="entry name" value="CONSERVED PROTEIN"/>
    <property type="match status" value="1"/>
</dbReference>
<dbReference type="NCBIfam" id="TIGR03083">
    <property type="entry name" value="maleylpyruvate isomerase family mycothiol-dependent enzyme"/>
    <property type="match status" value="1"/>
</dbReference>
<feature type="domain" description="Mycothiol-dependent maleylpyruvate isomerase metal-binding" evidence="2">
    <location>
        <begin position="15"/>
        <end position="130"/>
    </location>
</feature>
<evidence type="ECO:0000313" key="3">
    <source>
        <dbReference type="EMBL" id="GGS21917.1"/>
    </source>
</evidence>
<reference evidence="3" key="1">
    <citation type="journal article" date="2014" name="Int. J. Syst. Evol. Microbiol.">
        <title>Complete genome sequence of Corynebacterium casei LMG S-19264T (=DSM 44701T), isolated from a smear-ripened cheese.</title>
        <authorList>
            <consortium name="US DOE Joint Genome Institute (JGI-PGF)"/>
            <person name="Walter F."/>
            <person name="Albersmeier A."/>
            <person name="Kalinowski J."/>
            <person name="Ruckert C."/>
        </authorList>
    </citation>
    <scope>NUCLEOTIDE SEQUENCE</scope>
    <source>
        <strain evidence="3">JCM 3276</strain>
    </source>
</reference>
<dbReference type="InterPro" id="IPR024344">
    <property type="entry name" value="MDMPI_metal-binding"/>
</dbReference>